<dbReference type="PROSITE" id="PS50240">
    <property type="entry name" value="TRYPSIN_DOM"/>
    <property type="match status" value="1"/>
</dbReference>
<dbReference type="Pfam" id="PF00089">
    <property type="entry name" value="Trypsin"/>
    <property type="match status" value="1"/>
</dbReference>
<dbReference type="InterPro" id="IPR018114">
    <property type="entry name" value="TRYPSIN_HIS"/>
</dbReference>
<dbReference type="RefSeq" id="WP_306099560.1">
    <property type="nucleotide sequence ID" value="NZ_CP162602.1"/>
</dbReference>
<evidence type="ECO:0000256" key="2">
    <source>
        <dbReference type="RuleBase" id="RU363034"/>
    </source>
</evidence>
<name>A0AB39HK70_9VIBR</name>
<reference evidence="6" key="1">
    <citation type="submission" date="2024-07" db="EMBL/GenBank/DDBJ databases">
        <title>Genome Analysis of a Potential Novel Vibrio Species Secreting pH- and Thermo-stable Alginate Lyase and its Application in Producing Alginate Oligosaccharides.</title>
        <authorList>
            <person name="Huang H."/>
            <person name="Bao K."/>
        </authorList>
    </citation>
    <scope>NUCLEOTIDE SEQUENCE</scope>
    <source>
        <strain evidence="6">HB236076</strain>
        <plasmid evidence="6">p-HB236076</plasmid>
    </source>
</reference>
<dbReference type="GO" id="GO:0006508">
    <property type="term" value="P:proteolysis"/>
    <property type="evidence" value="ECO:0007669"/>
    <property type="project" value="UniProtKB-KW"/>
</dbReference>
<organism evidence="6">
    <name type="scientific">Vibrio sp. HB236076</name>
    <dbReference type="NCBI Taxonomy" id="3232307"/>
    <lineage>
        <taxon>Bacteria</taxon>
        <taxon>Pseudomonadati</taxon>
        <taxon>Pseudomonadota</taxon>
        <taxon>Gammaproteobacteria</taxon>
        <taxon>Vibrionales</taxon>
        <taxon>Vibrionaceae</taxon>
        <taxon>Vibrio</taxon>
    </lineage>
</organism>
<dbReference type="InterPro" id="IPR043504">
    <property type="entry name" value="Peptidase_S1_PA_chymotrypsin"/>
</dbReference>
<evidence type="ECO:0000256" key="3">
    <source>
        <dbReference type="SAM" id="Phobius"/>
    </source>
</evidence>
<evidence type="ECO:0000256" key="1">
    <source>
        <dbReference type="ARBA" id="ARBA00023157"/>
    </source>
</evidence>
<keyword evidence="6" id="KW-0614">Plasmid</keyword>
<protein>
    <submittedName>
        <fullName evidence="6">Trypsin-like serine protease</fullName>
        <ecNumber evidence="6">3.4.21.-</ecNumber>
    </submittedName>
</protein>
<keyword evidence="4" id="KW-0732">Signal</keyword>
<feature type="chain" id="PRO_5044337526" evidence="4">
    <location>
        <begin position="22"/>
        <end position="356"/>
    </location>
</feature>
<evidence type="ECO:0000256" key="4">
    <source>
        <dbReference type="SAM" id="SignalP"/>
    </source>
</evidence>
<gene>
    <name evidence="6" type="ORF">AB0763_16570</name>
</gene>
<dbReference type="PANTHER" id="PTHR24256">
    <property type="entry name" value="TRYPTASE-RELATED"/>
    <property type="match status" value="1"/>
</dbReference>
<keyword evidence="3" id="KW-0812">Transmembrane</keyword>
<evidence type="ECO:0000259" key="5">
    <source>
        <dbReference type="PROSITE" id="PS50240"/>
    </source>
</evidence>
<keyword evidence="2 6" id="KW-0645">Protease</keyword>
<proteinExistence type="predicted"/>
<keyword evidence="2 6" id="KW-0378">Hydrolase</keyword>
<dbReference type="GO" id="GO:0004252">
    <property type="term" value="F:serine-type endopeptidase activity"/>
    <property type="evidence" value="ECO:0007669"/>
    <property type="project" value="InterPro"/>
</dbReference>
<dbReference type="InterPro" id="IPR009003">
    <property type="entry name" value="Peptidase_S1_PA"/>
</dbReference>
<accession>A0AB39HK70</accession>
<geneLocation type="plasmid" evidence="6">
    <name>p-HB236076</name>
</geneLocation>
<dbReference type="KEGG" id="vih:AB0763_16570"/>
<keyword evidence="1" id="KW-1015">Disulfide bond</keyword>
<dbReference type="CDD" id="cd00190">
    <property type="entry name" value="Tryp_SPc"/>
    <property type="match status" value="1"/>
</dbReference>
<sequence length="356" mass="39100">MKKRTILSGLILSALAGQGMATEETSQYIVNGNDTTVTEYPSMASLYYDASEYTGNPEDRSTGPYCGATILDDTHVMTAAHCVVSLSDGDNYFAVVVPQLEDEEDYLNSTYYRVKNFYYPDDYVQSANLLYPNDIAILELEESMNVSSSDYVAYTDDESYRDEDNTFIAVGHGYTSTNADETTVLQETDLIYVSNSICENVFGDELTDAQICFDGELNSATGLKNAVCSGDSGGPVYWIDGSSQTQVGVTSFGPTTCGNPNLDVTSVFTEVSDYTDWIEDVLDGNETPQLSVTDQDREDYDFTEETDSEFNPRLSADPDNSTTLFSSSDGGSINLFALFGGLALLGWRRRQQGKRQ</sequence>
<keyword evidence="3" id="KW-1133">Transmembrane helix</keyword>
<dbReference type="EC" id="3.4.21.-" evidence="6"/>
<dbReference type="InterPro" id="IPR001314">
    <property type="entry name" value="Peptidase_S1A"/>
</dbReference>
<dbReference type="SUPFAM" id="SSF50494">
    <property type="entry name" value="Trypsin-like serine proteases"/>
    <property type="match status" value="1"/>
</dbReference>
<dbReference type="EMBL" id="CP162602">
    <property type="protein sequence ID" value="XDK26649.1"/>
    <property type="molecule type" value="Genomic_DNA"/>
</dbReference>
<evidence type="ECO:0000313" key="6">
    <source>
        <dbReference type="EMBL" id="XDK26649.1"/>
    </source>
</evidence>
<dbReference type="InterPro" id="IPR020008">
    <property type="entry name" value="GlyGly_CTERM"/>
</dbReference>
<dbReference type="Gene3D" id="2.40.10.10">
    <property type="entry name" value="Trypsin-like serine proteases"/>
    <property type="match status" value="1"/>
</dbReference>
<dbReference type="InterPro" id="IPR001254">
    <property type="entry name" value="Trypsin_dom"/>
</dbReference>
<dbReference type="SMART" id="SM00020">
    <property type="entry name" value="Tryp_SPc"/>
    <property type="match status" value="1"/>
</dbReference>
<keyword evidence="2" id="KW-0720">Serine protease</keyword>
<dbReference type="AlphaFoldDB" id="A0AB39HK70"/>
<feature type="transmembrane region" description="Helical" evidence="3">
    <location>
        <begin position="330"/>
        <end position="347"/>
    </location>
</feature>
<dbReference type="InterPro" id="IPR051487">
    <property type="entry name" value="Ser/Thr_Proteases_Immune/Dev"/>
</dbReference>
<keyword evidence="3" id="KW-0472">Membrane</keyword>
<dbReference type="PRINTS" id="PR00722">
    <property type="entry name" value="CHYMOTRYPSIN"/>
</dbReference>
<feature type="signal peptide" evidence="4">
    <location>
        <begin position="1"/>
        <end position="21"/>
    </location>
</feature>
<dbReference type="InterPro" id="IPR033116">
    <property type="entry name" value="TRYPSIN_SER"/>
</dbReference>
<dbReference type="PROSITE" id="PS00135">
    <property type="entry name" value="TRYPSIN_SER"/>
    <property type="match status" value="1"/>
</dbReference>
<dbReference type="NCBIfam" id="TIGR03501">
    <property type="entry name" value="GlyGly_CTERM"/>
    <property type="match status" value="1"/>
</dbReference>
<dbReference type="PROSITE" id="PS00134">
    <property type="entry name" value="TRYPSIN_HIS"/>
    <property type="match status" value="1"/>
</dbReference>
<feature type="domain" description="Peptidase S1" evidence="5">
    <location>
        <begin position="29"/>
        <end position="283"/>
    </location>
</feature>